<evidence type="ECO:0000313" key="1">
    <source>
        <dbReference type="EMBL" id="KAF2629948.1"/>
    </source>
</evidence>
<dbReference type="Proteomes" id="UP000799754">
    <property type="component" value="Unassembled WGS sequence"/>
</dbReference>
<gene>
    <name evidence="1" type="ORF">BU25DRAFT_456369</name>
</gene>
<name>A0ACB6S9B9_9PLEO</name>
<comment type="caution">
    <text evidence="1">The sequence shown here is derived from an EMBL/GenBank/DDBJ whole genome shotgun (WGS) entry which is preliminary data.</text>
</comment>
<sequence>MARGYDSNGQSREGFFNLTRRMDNEEEDQFDVDHTILDFLVYKTTATVFEWQASANKWESDLPDALVTMTAEWRSFLSKKHQGRRLSSQAAFRSRLLQFVLLLTHRYHPSTRWTDTNGLHSLRDQNMRRGKLWASTQTPDPILPLEGSYRVPGDELLFAREQRMAVLSLPTSFDIGMFNDSDHASLHDLLPLFVELTAARASLGDEWQPTSGWFDLAGQFMLQAVIDEYLIHRQCSTAAFTSIFAFGSSGIQREDVEGADIRAVRNVFCRDGYALEELPEWTRIRRRYVIEARAIATLENIESRHSYVKFEDSLVSFLQHLHDTAVKPDLIQVEEGRINIDGNELSERKSREMIKRMRL</sequence>
<dbReference type="EMBL" id="MU006708">
    <property type="protein sequence ID" value="KAF2629948.1"/>
    <property type="molecule type" value="Genomic_DNA"/>
</dbReference>
<reference evidence="1" key="1">
    <citation type="journal article" date="2020" name="Stud. Mycol.">
        <title>101 Dothideomycetes genomes: a test case for predicting lifestyles and emergence of pathogens.</title>
        <authorList>
            <person name="Haridas S."/>
            <person name="Albert R."/>
            <person name="Binder M."/>
            <person name="Bloem J."/>
            <person name="Labutti K."/>
            <person name="Salamov A."/>
            <person name="Andreopoulos B."/>
            <person name="Baker S."/>
            <person name="Barry K."/>
            <person name="Bills G."/>
            <person name="Bluhm B."/>
            <person name="Cannon C."/>
            <person name="Castanera R."/>
            <person name="Culley D."/>
            <person name="Daum C."/>
            <person name="Ezra D."/>
            <person name="Gonzalez J."/>
            <person name="Henrissat B."/>
            <person name="Kuo A."/>
            <person name="Liang C."/>
            <person name="Lipzen A."/>
            <person name="Lutzoni F."/>
            <person name="Magnuson J."/>
            <person name="Mondo S."/>
            <person name="Nolan M."/>
            <person name="Ohm R."/>
            <person name="Pangilinan J."/>
            <person name="Park H.-J."/>
            <person name="Ramirez L."/>
            <person name="Alfaro M."/>
            <person name="Sun H."/>
            <person name="Tritt A."/>
            <person name="Yoshinaga Y."/>
            <person name="Zwiers L.-H."/>
            <person name="Turgeon B."/>
            <person name="Goodwin S."/>
            <person name="Spatafora J."/>
            <person name="Crous P."/>
            <person name="Grigoriev I."/>
        </authorList>
    </citation>
    <scope>NUCLEOTIDE SEQUENCE</scope>
    <source>
        <strain evidence="1">CBS 525.71</strain>
    </source>
</reference>
<organism evidence="1 2">
    <name type="scientific">Macroventuria anomochaeta</name>
    <dbReference type="NCBI Taxonomy" id="301207"/>
    <lineage>
        <taxon>Eukaryota</taxon>
        <taxon>Fungi</taxon>
        <taxon>Dikarya</taxon>
        <taxon>Ascomycota</taxon>
        <taxon>Pezizomycotina</taxon>
        <taxon>Dothideomycetes</taxon>
        <taxon>Pleosporomycetidae</taxon>
        <taxon>Pleosporales</taxon>
        <taxon>Pleosporineae</taxon>
        <taxon>Didymellaceae</taxon>
        <taxon>Macroventuria</taxon>
    </lineage>
</organism>
<accession>A0ACB6S9B9</accession>
<protein>
    <submittedName>
        <fullName evidence="1">Uncharacterized protein</fullName>
    </submittedName>
</protein>
<proteinExistence type="predicted"/>
<keyword evidence="2" id="KW-1185">Reference proteome</keyword>
<evidence type="ECO:0000313" key="2">
    <source>
        <dbReference type="Proteomes" id="UP000799754"/>
    </source>
</evidence>